<evidence type="ECO:0000313" key="3">
    <source>
        <dbReference type="EMBL" id="PLW67677.1"/>
    </source>
</evidence>
<dbReference type="AlphaFoldDB" id="A0A2N5WZL5"/>
<reference evidence="3 4" key="1">
    <citation type="submission" date="2018-01" db="EMBL/GenBank/DDBJ databases">
        <title>The draft genome sequence of Halioglobus lutimaris HF004.</title>
        <authorList>
            <person name="Du Z.-J."/>
            <person name="Shi M.-J."/>
        </authorList>
    </citation>
    <scope>NUCLEOTIDE SEQUENCE [LARGE SCALE GENOMIC DNA]</scope>
    <source>
        <strain evidence="3 4">HF004</strain>
    </source>
</reference>
<comment type="caution">
    <text evidence="3">The sequence shown here is derived from an EMBL/GenBank/DDBJ whole genome shotgun (WGS) entry which is preliminary data.</text>
</comment>
<keyword evidence="1" id="KW-0812">Transmembrane</keyword>
<dbReference type="Proteomes" id="UP000235005">
    <property type="component" value="Unassembled WGS sequence"/>
</dbReference>
<evidence type="ECO:0000256" key="1">
    <source>
        <dbReference type="SAM" id="Phobius"/>
    </source>
</evidence>
<protein>
    <recommendedName>
        <fullName evidence="2">PpiC domain-containing protein</fullName>
    </recommendedName>
</protein>
<dbReference type="GO" id="GO:0003755">
    <property type="term" value="F:peptidyl-prolyl cis-trans isomerase activity"/>
    <property type="evidence" value="ECO:0007669"/>
    <property type="project" value="InterPro"/>
</dbReference>
<dbReference type="RefSeq" id="WP_101518639.1">
    <property type="nucleotide sequence ID" value="NZ_PKUS01000025.1"/>
</dbReference>
<accession>A0A2N5WZL5</accession>
<dbReference type="EMBL" id="PKUS01000025">
    <property type="protein sequence ID" value="PLW67677.1"/>
    <property type="molecule type" value="Genomic_DNA"/>
</dbReference>
<gene>
    <name evidence="3" type="ORF">C0039_15875</name>
</gene>
<proteinExistence type="predicted"/>
<feature type="transmembrane region" description="Helical" evidence="1">
    <location>
        <begin position="22"/>
        <end position="44"/>
    </location>
</feature>
<dbReference type="InterPro" id="IPR000297">
    <property type="entry name" value="PPIase_PpiC"/>
</dbReference>
<dbReference type="OrthoDB" id="196786at2"/>
<name>A0A2N5WZL5_9GAMM</name>
<evidence type="ECO:0000259" key="2">
    <source>
        <dbReference type="Pfam" id="PF13145"/>
    </source>
</evidence>
<keyword evidence="1" id="KW-0472">Membrane</keyword>
<keyword evidence="4" id="KW-1185">Reference proteome</keyword>
<organism evidence="3 4">
    <name type="scientific">Pseudohalioglobus lutimaris</name>
    <dbReference type="NCBI Taxonomy" id="1737061"/>
    <lineage>
        <taxon>Bacteria</taxon>
        <taxon>Pseudomonadati</taxon>
        <taxon>Pseudomonadota</taxon>
        <taxon>Gammaproteobacteria</taxon>
        <taxon>Cellvibrionales</taxon>
        <taxon>Halieaceae</taxon>
        <taxon>Pseudohalioglobus</taxon>
    </lineage>
</organism>
<keyword evidence="1" id="KW-1133">Transmembrane helix</keyword>
<dbReference type="Pfam" id="PF13145">
    <property type="entry name" value="Rotamase_2"/>
    <property type="match status" value="1"/>
</dbReference>
<evidence type="ECO:0000313" key="4">
    <source>
        <dbReference type="Proteomes" id="UP000235005"/>
    </source>
</evidence>
<feature type="domain" description="PpiC" evidence="2">
    <location>
        <begin position="127"/>
        <end position="234"/>
    </location>
</feature>
<sequence length="286" mass="31692">MTVTEPSKLKALDAMTGYLRKALAEPLVGFTLLAGMIFAVWNVWGEPEAELIVITRDRVAALAEEHRLLEGRAPSAEQLEQLVQRHIDEEVLVRSAYALGLNRGDGRVRRQLINKMSFVVEQEPGEPTEADLQAMYLANPERYQSPAQADLVQVHTGEDAVDAQTVQALASGSLEPSILGRVSQVYGVMDIEIAEAIGAENAAVLAAAAPGSWHGPYSGPQGLLLVKLVERRPQAEFPRDQLQRYLREDWYISQRQALRRQQLDTLRRGYRVEVEAFKPSLQVAGS</sequence>